<protein>
    <submittedName>
        <fullName evidence="1">Uncharacterized protein</fullName>
    </submittedName>
</protein>
<evidence type="ECO:0000313" key="2">
    <source>
        <dbReference type="Proteomes" id="UP000316609"/>
    </source>
</evidence>
<dbReference type="Pfam" id="PF00908">
    <property type="entry name" value="dTDP_sugar_isom"/>
    <property type="match status" value="1"/>
</dbReference>
<proteinExistence type="predicted"/>
<evidence type="ECO:0000313" key="1">
    <source>
        <dbReference type="EMBL" id="TMQ67757.1"/>
    </source>
</evidence>
<dbReference type="SUPFAM" id="SSF51182">
    <property type="entry name" value="RmlC-like cupins"/>
    <property type="match status" value="1"/>
</dbReference>
<dbReference type="AlphaFoldDB" id="A0A538TVU9"/>
<dbReference type="InterPro" id="IPR000888">
    <property type="entry name" value="RmlC-like"/>
</dbReference>
<gene>
    <name evidence="1" type="ORF">E6K78_03770</name>
</gene>
<dbReference type="Proteomes" id="UP000316609">
    <property type="component" value="Unassembled WGS sequence"/>
</dbReference>
<dbReference type="InterPro" id="IPR014710">
    <property type="entry name" value="RmlC-like_jellyroll"/>
</dbReference>
<dbReference type="InterPro" id="IPR011051">
    <property type="entry name" value="RmlC_Cupin_sf"/>
</dbReference>
<name>A0A538TVU9_UNCEI</name>
<accession>A0A538TVU9</accession>
<sequence>MSEPKPFAYESKVSSDDRGVFVPWLKDAHELEFAPGLAIKRIYYVANYGAGVIRGFHCHRKEWKVFIICCGAAKFVALDPEHPEDRHTFISSARKPNVVVVPPGYANGWVSLEPQTILICGSSSSFEESLGDDERMDPYAFGDVWTVTGR</sequence>
<comment type="caution">
    <text evidence="1">The sequence shown here is derived from an EMBL/GenBank/DDBJ whole genome shotgun (WGS) entry which is preliminary data.</text>
</comment>
<reference evidence="1 2" key="1">
    <citation type="journal article" date="2019" name="Nat. Microbiol.">
        <title>Mediterranean grassland soil C-N compound turnover is dependent on rainfall and depth, and is mediated by genomically divergent microorganisms.</title>
        <authorList>
            <person name="Diamond S."/>
            <person name="Andeer P.F."/>
            <person name="Li Z."/>
            <person name="Crits-Christoph A."/>
            <person name="Burstein D."/>
            <person name="Anantharaman K."/>
            <person name="Lane K.R."/>
            <person name="Thomas B.C."/>
            <person name="Pan C."/>
            <person name="Northen T.R."/>
            <person name="Banfield J.F."/>
        </authorList>
    </citation>
    <scope>NUCLEOTIDE SEQUENCE [LARGE SCALE GENOMIC DNA]</scope>
    <source>
        <strain evidence="1">WS_8</strain>
    </source>
</reference>
<organism evidence="1 2">
    <name type="scientific">Eiseniibacteriota bacterium</name>
    <dbReference type="NCBI Taxonomy" id="2212470"/>
    <lineage>
        <taxon>Bacteria</taxon>
        <taxon>Candidatus Eiseniibacteriota</taxon>
    </lineage>
</organism>
<dbReference type="Gene3D" id="2.60.120.10">
    <property type="entry name" value="Jelly Rolls"/>
    <property type="match status" value="1"/>
</dbReference>
<dbReference type="EMBL" id="VBOY01000031">
    <property type="protein sequence ID" value="TMQ67757.1"/>
    <property type="molecule type" value="Genomic_DNA"/>
</dbReference>